<sequence length="631" mass="70070">MADEKRMEKLLKRAKPFLDDKNKSKVRLAALLHFSEGATEQDEAKFFQEHDYHVYTVVYESFVHQIEKVRAHYKPEKGFQPAQKEVADLFKVIELLQKIFKHMGEKMRTGWQRRSIVGLLQTLLATPNHPRLRTEGFRLLLLYLSTHTTEPLEAMPLYANSIPLNVYDSFPLPKPVDLARCLCVGEDETGILGTGRIQGVSEWKGEGRGVLQQHGIEVERRVHFIDVRTGPGDVVVHSPTASEDLALDRNPIIPSPTPANITDSTDLFEDLLHNFVHLATQAATSVLPERRTSMAPESALPPPGVATGLGGPAGGGSGGAALNRALATAAGNSLMFMWEVFKKYYLRVLFPGIARKIGMEVADGEGFATCPPPLLHALISFFLRHCFCSSPLIAQGTGTQNFTQLNQTTHIRSSTILQSVLLRTEQNREIVNEILRQCFLVPYEWGEVARGAVLILAGWICVPNEDRPLFLRYPAPPPTTPSSISPPQNLLSHLSSSATSPPLSAQSSTASFEFDPHERDKASDPHANLYLRRYIRYLGLVFLERADGVEFMDKQILLFKETLTFYRTIALEHHLPLSTETWEVLLTTLLDICDKVMGHPNPTAVVHSAAGAGEVADIVMETVLGGKRNKN</sequence>
<dbReference type="InterPro" id="IPR046859">
    <property type="entry name" value="RGPA/RALGAPB_N"/>
</dbReference>
<name>A0AAD5SBJ1_9FUNG</name>
<evidence type="ECO:0000313" key="4">
    <source>
        <dbReference type="Proteomes" id="UP001212841"/>
    </source>
</evidence>
<dbReference type="EMBL" id="JADGJD010000688">
    <property type="protein sequence ID" value="KAJ3049146.1"/>
    <property type="molecule type" value="Genomic_DNA"/>
</dbReference>
<feature type="compositionally biased region" description="Low complexity" evidence="1">
    <location>
        <begin position="481"/>
        <end position="511"/>
    </location>
</feature>
<organism evidence="3 4">
    <name type="scientific">Rhizophlyctis rosea</name>
    <dbReference type="NCBI Taxonomy" id="64517"/>
    <lineage>
        <taxon>Eukaryota</taxon>
        <taxon>Fungi</taxon>
        <taxon>Fungi incertae sedis</taxon>
        <taxon>Chytridiomycota</taxon>
        <taxon>Chytridiomycota incertae sedis</taxon>
        <taxon>Chytridiomycetes</taxon>
        <taxon>Rhizophlyctidales</taxon>
        <taxon>Rhizophlyctidaceae</taxon>
        <taxon>Rhizophlyctis</taxon>
    </lineage>
</organism>
<dbReference type="Pfam" id="PF20412">
    <property type="entry name" value="RALGAPB_N"/>
    <property type="match status" value="1"/>
</dbReference>
<evidence type="ECO:0000259" key="2">
    <source>
        <dbReference type="Pfam" id="PF20412"/>
    </source>
</evidence>
<dbReference type="Proteomes" id="UP001212841">
    <property type="component" value="Unassembled WGS sequence"/>
</dbReference>
<keyword evidence="4" id="KW-1185">Reference proteome</keyword>
<proteinExistence type="predicted"/>
<feature type="region of interest" description="Disordered" evidence="1">
    <location>
        <begin position="478"/>
        <end position="521"/>
    </location>
</feature>
<protein>
    <submittedName>
        <fullName evidence="3">Ral GTPase-activating protein subunit alpha-2</fullName>
    </submittedName>
</protein>
<feature type="domain" description="Ral GTPase-activating protein subunit alpha/beta N-terminal" evidence="2">
    <location>
        <begin position="552"/>
        <end position="622"/>
    </location>
</feature>
<gene>
    <name evidence="3" type="primary">RALGAPA2_2</name>
    <name evidence="3" type="ORF">HK097_009823</name>
</gene>
<accession>A0AAD5SBJ1</accession>
<dbReference type="AlphaFoldDB" id="A0AAD5SBJ1"/>
<comment type="caution">
    <text evidence="3">The sequence shown here is derived from an EMBL/GenBank/DDBJ whole genome shotgun (WGS) entry which is preliminary data.</text>
</comment>
<evidence type="ECO:0000313" key="3">
    <source>
        <dbReference type="EMBL" id="KAJ3049146.1"/>
    </source>
</evidence>
<evidence type="ECO:0000256" key="1">
    <source>
        <dbReference type="SAM" id="MobiDB-lite"/>
    </source>
</evidence>
<reference evidence="3" key="1">
    <citation type="submission" date="2020-05" db="EMBL/GenBank/DDBJ databases">
        <title>Phylogenomic resolution of chytrid fungi.</title>
        <authorList>
            <person name="Stajich J.E."/>
            <person name="Amses K."/>
            <person name="Simmons R."/>
            <person name="Seto K."/>
            <person name="Myers J."/>
            <person name="Bonds A."/>
            <person name="Quandt C.A."/>
            <person name="Barry K."/>
            <person name="Liu P."/>
            <person name="Grigoriev I."/>
            <person name="Longcore J.E."/>
            <person name="James T.Y."/>
        </authorList>
    </citation>
    <scope>NUCLEOTIDE SEQUENCE</scope>
    <source>
        <strain evidence="3">JEL0318</strain>
    </source>
</reference>